<protein>
    <submittedName>
        <fullName evidence="2">Slr1066 protein</fullName>
    </submittedName>
</protein>
<dbReference type="PaxDb" id="1148-1651992"/>
<dbReference type="IntAct" id="P72902">
    <property type="interactions" value="3"/>
</dbReference>
<dbReference type="KEGG" id="syn:slr1066"/>
<keyword evidence="1" id="KW-0808">Transferase</keyword>
<dbReference type="CAZy" id="GT4">
    <property type="family name" value="Glycosyltransferase Family 4"/>
</dbReference>
<dbReference type="eggNOG" id="COG0438">
    <property type="taxonomic scope" value="Bacteria"/>
</dbReference>
<sequence length="401" mass="45951">MDKKQLKILMVLHMPWDANLGGPKPQMELAKEFSRQGHIVEKFDYYDAFPEIKSLPPKLLWLYRLFMPSFSQRAKEYIQKHANFFDIIDAQQGNLPFSKEELKFNGTLIVRSVGLYAFHQQFQELVQKTWNLSGNNNVFKLLLRKLRKIKQKKQNQNYLLSFQKADGIILINSDELAYVRDVLNLGDKSVYLPNGLTEKQHQDFFRESKLPKIRLMNQQIVFVGSWGNGKGARDWPAIINKVRNKLPFANFLFLGTSGYSRSGVEGIMKDLNYPSSDCLRIVPSYKNANLPTLLSEATVGAFPSYIEGFPTSILEKLASGLPVIAYDIPGTREALRRFDNLLLVPAGDVEQFSQKLINLLCLDETSYTELSKQCVEVAQSFDWSSIANETLNAYHDFRSKQ</sequence>
<dbReference type="Pfam" id="PF13692">
    <property type="entry name" value="Glyco_trans_1_4"/>
    <property type="match status" value="1"/>
</dbReference>
<dbReference type="AlphaFoldDB" id="P72902"/>
<proteinExistence type="predicted"/>
<dbReference type="PANTHER" id="PTHR46401">
    <property type="entry name" value="GLYCOSYLTRANSFERASE WBBK-RELATED"/>
    <property type="match status" value="1"/>
</dbReference>
<dbReference type="EnsemblBacteria" id="BAA16918">
    <property type="protein sequence ID" value="BAA16918"/>
    <property type="gene ID" value="BAA16918"/>
</dbReference>
<dbReference type="PhylomeDB" id="P72902"/>
<evidence type="ECO:0000256" key="1">
    <source>
        <dbReference type="ARBA" id="ARBA00022679"/>
    </source>
</evidence>
<dbReference type="PIR" id="S74767">
    <property type="entry name" value="S74767"/>
</dbReference>
<keyword evidence="3" id="KW-1185">Reference proteome</keyword>
<reference evidence="2 3" key="2">
    <citation type="journal article" date="1996" name="DNA Res.">
        <title>Sequence analysis of the genome of the unicellular cyanobacterium Synechocystis sp. strain PCC6803. II. Sequence determination of the entire genome and assignment of potential protein-coding regions.</title>
        <authorList>
            <person name="Kaneko T."/>
            <person name="Sato S."/>
            <person name="Kotani H."/>
            <person name="Tanaka A."/>
            <person name="Asamizu E."/>
            <person name="Nakamura Y."/>
            <person name="Miyajima N."/>
            <person name="Hirosawa M."/>
            <person name="Sugiura M."/>
            <person name="Sasamoto S."/>
            <person name="Kimura T."/>
            <person name="Hosouchi T."/>
            <person name="Matsuno A."/>
            <person name="Muraki A."/>
            <person name="Nakazaki N."/>
            <person name="Naruo K."/>
            <person name="Okumura S."/>
            <person name="Shimpo S."/>
            <person name="Takeuchi C."/>
            <person name="Wada T."/>
            <person name="Watanabe A."/>
            <person name="Yamada M."/>
            <person name="Yasuda M."/>
            <person name="Tabata S."/>
        </authorList>
    </citation>
    <scope>NUCLEOTIDE SEQUENCE [LARGE SCALE GENOMIC DNA]</scope>
    <source>
        <strain evidence="3">ATCC 27184 / PCC 6803 / Kazusa</strain>
    </source>
</reference>
<dbReference type="SUPFAM" id="SSF53756">
    <property type="entry name" value="UDP-Glycosyltransferase/glycogen phosphorylase"/>
    <property type="match status" value="1"/>
</dbReference>
<accession>P72902</accession>
<dbReference type="InParanoid" id="P72902"/>
<dbReference type="PANTHER" id="PTHR46401:SF2">
    <property type="entry name" value="GLYCOSYLTRANSFERASE WBBK-RELATED"/>
    <property type="match status" value="1"/>
</dbReference>
<name>P72902_SYNY3</name>
<gene>
    <name evidence="2" type="ordered locus">slr1066</name>
</gene>
<evidence type="ECO:0000313" key="3">
    <source>
        <dbReference type="Proteomes" id="UP000001425"/>
    </source>
</evidence>
<reference evidence="2 3" key="1">
    <citation type="journal article" date="1995" name="DNA Res.">
        <title>Sequence analysis of the genome of the unicellular cyanobacterium Synechocystis sp. strain PCC6803. I. Sequence features in the 1 Mb region from map positions 64% to 92% of the genome.</title>
        <authorList>
            <person name="Kaneko T."/>
            <person name="Tanaka A."/>
            <person name="Sato S."/>
            <person name="Kotani H."/>
            <person name="Sazuka T."/>
            <person name="Miyajima N."/>
            <person name="Sugiura M."/>
            <person name="Tabata S."/>
        </authorList>
    </citation>
    <scope>NUCLEOTIDE SEQUENCE [LARGE SCALE GENOMIC DNA]</scope>
    <source>
        <strain evidence="3">ATCC 27184 / PCC 6803 / Kazusa</strain>
    </source>
</reference>
<dbReference type="GO" id="GO:0009103">
    <property type="term" value="P:lipopolysaccharide biosynthetic process"/>
    <property type="evidence" value="ECO:0000318"/>
    <property type="project" value="GO_Central"/>
</dbReference>
<dbReference type="EMBL" id="BA000022">
    <property type="protein sequence ID" value="BAA16918.1"/>
    <property type="molecule type" value="Genomic_DNA"/>
</dbReference>
<dbReference type="STRING" id="1148.gene:10497778"/>
<organism evidence="2 3">
    <name type="scientific">Synechocystis sp. (strain ATCC 27184 / PCC 6803 / Kazusa)</name>
    <dbReference type="NCBI Taxonomy" id="1111708"/>
    <lineage>
        <taxon>Bacteria</taxon>
        <taxon>Bacillati</taxon>
        <taxon>Cyanobacteriota</taxon>
        <taxon>Cyanophyceae</taxon>
        <taxon>Synechococcales</taxon>
        <taxon>Merismopediaceae</taxon>
        <taxon>Synechocystis</taxon>
    </lineage>
</organism>
<dbReference type="Proteomes" id="UP000001425">
    <property type="component" value="Chromosome"/>
</dbReference>
<dbReference type="GO" id="GO:0016757">
    <property type="term" value="F:glycosyltransferase activity"/>
    <property type="evidence" value="ECO:0000318"/>
    <property type="project" value="GO_Central"/>
</dbReference>
<evidence type="ECO:0000313" key="2">
    <source>
        <dbReference type="EMBL" id="BAA16918.1"/>
    </source>
</evidence>
<dbReference type="Gene3D" id="3.40.50.2000">
    <property type="entry name" value="Glycogen Phosphorylase B"/>
    <property type="match status" value="2"/>
</dbReference>
<dbReference type="CDD" id="cd03801">
    <property type="entry name" value="GT4_PimA-like"/>
    <property type="match status" value="1"/>
</dbReference>